<dbReference type="Gene3D" id="1.10.30.50">
    <property type="match status" value="1"/>
</dbReference>
<keyword evidence="2" id="KW-0540">Nuclease</keyword>
<keyword evidence="2" id="KW-0378">Hydrolase</keyword>
<name>A0A947GGV2_9CYAN</name>
<organism evidence="2 3">
    <name type="scientific">Leptothoe spongobia TAU-MAC 1115</name>
    <dbReference type="NCBI Taxonomy" id="1967444"/>
    <lineage>
        <taxon>Bacteria</taxon>
        <taxon>Bacillati</taxon>
        <taxon>Cyanobacteriota</taxon>
        <taxon>Cyanophyceae</taxon>
        <taxon>Nodosilineales</taxon>
        <taxon>Cymatolegaceae</taxon>
        <taxon>Leptothoe</taxon>
        <taxon>Leptothoe spongobia</taxon>
    </lineage>
</organism>
<dbReference type="GO" id="GO:0004519">
    <property type="term" value="F:endonuclease activity"/>
    <property type="evidence" value="ECO:0007669"/>
    <property type="project" value="UniProtKB-KW"/>
</dbReference>
<dbReference type="Pfam" id="PF01844">
    <property type="entry name" value="HNH"/>
    <property type="match status" value="1"/>
</dbReference>
<evidence type="ECO:0000313" key="3">
    <source>
        <dbReference type="Proteomes" id="UP000717364"/>
    </source>
</evidence>
<dbReference type="GO" id="GO:0008270">
    <property type="term" value="F:zinc ion binding"/>
    <property type="evidence" value="ECO:0007669"/>
    <property type="project" value="InterPro"/>
</dbReference>
<dbReference type="PANTHER" id="PTHR33877">
    <property type="entry name" value="SLL1193 PROTEIN"/>
    <property type="match status" value="1"/>
</dbReference>
<dbReference type="InterPro" id="IPR003615">
    <property type="entry name" value="HNH_nuc"/>
</dbReference>
<accession>A0A947GGV2</accession>
<dbReference type="AlphaFoldDB" id="A0A947GGV2"/>
<evidence type="ECO:0000313" key="2">
    <source>
        <dbReference type="EMBL" id="MBT9315115.1"/>
    </source>
</evidence>
<reference evidence="2" key="2">
    <citation type="journal article" date="2021" name="Mar. Drugs">
        <title>Genome Reduction and Secondary Metabolism of the Marine Sponge-Associated Cyanobacterium Leptothoe.</title>
        <authorList>
            <person name="Konstantinou D."/>
            <person name="Popin R.V."/>
            <person name="Fewer D.P."/>
            <person name="Sivonen K."/>
            <person name="Gkelis S."/>
        </authorList>
    </citation>
    <scope>NUCLEOTIDE SEQUENCE</scope>
    <source>
        <strain evidence="2">TAU-MAC 1115</strain>
    </source>
</reference>
<comment type="caution">
    <text evidence="2">The sequence shown here is derived from an EMBL/GenBank/DDBJ whole genome shotgun (WGS) entry which is preliminary data.</text>
</comment>
<evidence type="ECO:0000259" key="1">
    <source>
        <dbReference type="SMART" id="SM00507"/>
    </source>
</evidence>
<dbReference type="GO" id="GO:0003676">
    <property type="term" value="F:nucleic acid binding"/>
    <property type="evidence" value="ECO:0007669"/>
    <property type="project" value="InterPro"/>
</dbReference>
<dbReference type="Proteomes" id="UP000717364">
    <property type="component" value="Unassembled WGS sequence"/>
</dbReference>
<protein>
    <submittedName>
        <fullName evidence="2">HNH endonuclease</fullName>
    </submittedName>
</protein>
<dbReference type="InterPro" id="IPR052892">
    <property type="entry name" value="NA-targeting_endonuclease"/>
</dbReference>
<reference evidence="2" key="1">
    <citation type="submission" date="2020-11" db="EMBL/GenBank/DDBJ databases">
        <authorList>
            <person name="Konstantinou D."/>
            <person name="Gkelis S."/>
            <person name="Popin R."/>
            <person name="Fewer D."/>
            <person name="Sivonen K."/>
        </authorList>
    </citation>
    <scope>NUCLEOTIDE SEQUENCE</scope>
    <source>
        <strain evidence="2">TAU-MAC 1115</strain>
    </source>
</reference>
<dbReference type="CDD" id="cd00085">
    <property type="entry name" value="HNHc"/>
    <property type="match status" value="1"/>
</dbReference>
<dbReference type="SMART" id="SM00507">
    <property type="entry name" value="HNHc"/>
    <property type="match status" value="1"/>
</dbReference>
<dbReference type="PANTHER" id="PTHR33877:SF2">
    <property type="entry name" value="OS07G0170200 PROTEIN"/>
    <property type="match status" value="1"/>
</dbReference>
<dbReference type="EMBL" id="JADOES010000009">
    <property type="protein sequence ID" value="MBT9315115.1"/>
    <property type="molecule type" value="Genomic_DNA"/>
</dbReference>
<gene>
    <name evidence="2" type="ORF">IXB50_06725</name>
</gene>
<proteinExistence type="predicted"/>
<sequence length="102" mass="12043">MVQVRRQPSAIWRVTRRRVWLRDQGRCQGPYCQDVGHWSLSLRSAHIDHVQELSQGGSNCLDNLRTLCRRCHCLRSSHAHRAMVMKALKDGVIPVNWREWVW</sequence>
<dbReference type="InterPro" id="IPR002711">
    <property type="entry name" value="HNH"/>
</dbReference>
<keyword evidence="3" id="KW-1185">Reference proteome</keyword>
<feature type="domain" description="HNH nuclease" evidence="1">
    <location>
        <begin position="14"/>
        <end position="73"/>
    </location>
</feature>
<keyword evidence="2" id="KW-0255">Endonuclease</keyword>